<accession>A0A4R7BEH6</accession>
<organism evidence="1 2">
    <name type="scientific">Paludibacterium purpuratum</name>
    <dbReference type="NCBI Taxonomy" id="1144873"/>
    <lineage>
        <taxon>Bacteria</taxon>
        <taxon>Pseudomonadati</taxon>
        <taxon>Pseudomonadota</taxon>
        <taxon>Betaproteobacteria</taxon>
        <taxon>Neisseriales</taxon>
        <taxon>Chromobacteriaceae</taxon>
        <taxon>Paludibacterium</taxon>
    </lineage>
</organism>
<evidence type="ECO:0000313" key="1">
    <source>
        <dbReference type="EMBL" id="TDR82166.1"/>
    </source>
</evidence>
<dbReference type="EMBL" id="SNZP01000002">
    <property type="protein sequence ID" value="TDR82166.1"/>
    <property type="molecule type" value="Genomic_DNA"/>
</dbReference>
<dbReference type="Proteomes" id="UP000295611">
    <property type="component" value="Unassembled WGS sequence"/>
</dbReference>
<protein>
    <submittedName>
        <fullName evidence="1">Uncharacterized protein</fullName>
    </submittedName>
</protein>
<keyword evidence="2" id="KW-1185">Reference proteome</keyword>
<sequence>MCYLTELYGFLRLQAIGRTTLDELHGAGRKLIEDEL</sequence>
<evidence type="ECO:0000313" key="2">
    <source>
        <dbReference type="Proteomes" id="UP000295611"/>
    </source>
</evidence>
<dbReference type="AlphaFoldDB" id="A0A4R7BEH6"/>
<gene>
    <name evidence="1" type="ORF">DFP86_102280</name>
</gene>
<comment type="caution">
    <text evidence="1">The sequence shown here is derived from an EMBL/GenBank/DDBJ whole genome shotgun (WGS) entry which is preliminary data.</text>
</comment>
<name>A0A4R7BEH6_9NEIS</name>
<proteinExistence type="predicted"/>
<reference evidence="1 2" key="1">
    <citation type="submission" date="2019-03" db="EMBL/GenBank/DDBJ databases">
        <title>Genomic Encyclopedia of Type Strains, Phase III (KMG-III): the genomes of soil and plant-associated and newly described type strains.</title>
        <authorList>
            <person name="Whitman W."/>
        </authorList>
    </citation>
    <scope>NUCLEOTIDE SEQUENCE [LARGE SCALE GENOMIC DNA]</scope>
    <source>
        <strain evidence="1 2">CECT 8976</strain>
    </source>
</reference>